<sequence>MIENNNLREIQIEFETPNGLIEANVIIQDTLPLGSCEGTAVFIHGAPGSYKDFKYIVPFLKKKRIRCVCINFCGFGVSDNNEQFTHTNQERVLLVKAVLQKIKVHDKIIFVGHSRGTENALKLVTVYAKNSIGVVLINPLPVKLYKALKESYWIFTIFGYFWKARGVFSYFYLRLALYLYNWSYSKHELDPYIIGNLFQCMGTVDLKDQIPYVEKFNSQYSKLLIAYGGNDPIIDIEATKDFVDRFTLDSELTFNGDDEDNMSGIKKEFQKGSNKISCYFEKGNHFLQKHQAQFLAEGMLTMFNNCDLIQSSKL</sequence>
<accession>A0AC35UHK7</accession>
<evidence type="ECO:0000313" key="1">
    <source>
        <dbReference type="Proteomes" id="UP000095286"/>
    </source>
</evidence>
<reference evidence="2" key="1">
    <citation type="submission" date="2016-11" db="UniProtKB">
        <authorList>
            <consortium name="WormBaseParasite"/>
        </authorList>
    </citation>
    <scope>IDENTIFICATION</scope>
    <source>
        <strain evidence="2">KR3021</strain>
    </source>
</reference>
<evidence type="ECO:0000313" key="2">
    <source>
        <dbReference type="WBParaSite" id="RSKR_0001160200.1"/>
    </source>
</evidence>
<dbReference type="Proteomes" id="UP000095286">
    <property type="component" value="Unplaced"/>
</dbReference>
<name>A0AC35UHK7_9BILA</name>
<organism evidence="1 2">
    <name type="scientific">Rhabditophanes sp. KR3021</name>
    <dbReference type="NCBI Taxonomy" id="114890"/>
    <lineage>
        <taxon>Eukaryota</taxon>
        <taxon>Metazoa</taxon>
        <taxon>Ecdysozoa</taxon>
        <taxon>Nematoda</taxon>
        <taxon>Chromadorea</taxon>
        <taxon>Rhabditida</taxon>
        <taxon>Tylenchina</taxon>
        <taxon>Panagrolaimomorpha</taxon>
        <taxon>Strongyloidoidea</taxon>
        <taxon>Alloionematidae</taxon>
        <taxon>Rhabditophanes</taxon>
    </lineage>
</organism>
<dbReference type="WBParaSite" id="RSKR_0001160200.1">
    <property type="protein sequence ID" value="RSKR_0001160200.1"/>
    <property type="gene ID" value="RSKR_0001160200"/>
</dbReference>
<protein>
    <submittedName>
        <fullName evidence="2">AB hydrolase-1 domain-containing protein</fullName>
    </submittedName>
</protein>
<proteinExistence type="predicted"/>